<comment type="pathway">
    <text evidence="2 7">Purine metabolism; urate degradation; (S)-allantoin from urate: step 1/3.</text>
</comment>
<dbReference type="FunFam" id="3.10.270.10:FF:000001">
    <property type="entry name" value="Uricase"/>
    <property type="match status" value="1"/>
</dbReference>
<dbReference type="GO" id="GO:0006145">
    <property type="term" value="P:purine nucleobase catabolic process"/>
    <property type="evidence" value="ECO:0007669"/>
    <property type="project" value="TreeGrafter"/>
</dbReference>
<reference evidence="11 12" key="1">
    <citation type="submission" date="2024-03" db="EMBL/GenBank/DDBJ databases">
        <title>The Acrasis kona genome and developmental transcriptomes reveal deep origins of eukaryotic multicellular pathways.</title>
        <authorList>
            <person name="Sheikh S."/>
            <person name="Fu C.-J."/>
            <person name="Brown M.W."/>
            <person name="Baldauf S.L."/>
        </authorList>
    </citation>
    <scope>NUCLEOTIDE SEQUENCE [LARGE SCALE GENOMIC DNA]</scope>
    <source>
        <strain evidence="11 12">ATCC MYA-3509</strain>
    </source>
</reference>
<feature type="active site" description="Charge relay system" evidence="8">
    <location>
        <position position="57"/>
    </location>
</feature>
<comment type="similarity">
    <text evidence="3 7 10">Belongs to the uricase family.</text>
</comment>
<feature type="binding site" evidence="9">
    <location>
        <position position="259"/>
    </location>
    <ligand>
        <name>urate</name>
        <dbReference type="ChEBI" id="CHEBI:17775"/>
    </ligand>
</feature>
<dbReference type="AlphaFoldDB" id="A0AAW2ZH76"/>
<comment type="subcellular location">
    <subcellularLocation>
        <location evidence="1 7">Peroxisome</location>
    </subcellularLocation>
</comment>
<accession>A0AAW2ZH76</accession>
<feature type="binding site" evidence="9">
    <location>
        <position position="57"/>
    </location>
    <ligand>
        <name>O2</name>
        <dbReference type="ChEBI" id="CHEBI:15379"/>
    </ligand>
</feature>
<dbReference type="PROSITE" id="PS00366">
    <property type="entry name" value="URICASE"/>
    <property type="match status" value="1"/>
</dbReference>
<feature type="binding site" evidence="9">
    <location>
        <position position="233"/>
    </location>
    <ligand>
        <name>5-hydroxyisourate</name>
        <dbReference type="ChEBI" id="CHEBI:18072"/>
    </ligand>
</feature>
<evidence type="ECO:0000313" key="11">
    <source>
        <dbReference type="EMBL" id="KAL0489161.1"/>
    </source>
</evidence>
<feature type="active site" description="Charge relay system" evidence="8">
    <location>
        <position position="12"/>
    </location>
</feature>
<evidence type="ECO:0000256" key="5">
    <source>
        <dbReference type="ARBA" id="ARBA00023002"/>
    </source>
</evidence>
<comment type="catalytic activity">
    <reaction evidence="7 10">
        <text>urate + O2 + H2O = 5-hydroxyisourate + H2O2</text>
        <dbReference type="Rhea" id="RHEA:21368"/>
        <dbReference type="ChEBI" id="CHEBI:15377"/>
        <dbReference type="ChEBI" id="CHEBI:15379"/>
        <dbReference type="ChEBI" id="CHEBI:16240"/>
        <dbReference type="ChEBI" id="CHEBI:17775"/>
        <dbReference type="ChEBI" id="CHEBI:18072"/>
        <dbReference type="EC" id="1.7.3.3"/>
    </reaction>
</comment>
<organism evidence="11 12">
    <name type="scientific">Acrasis kona</name>
    <dbReference type="NCBI Taxonomy" id="1008807"/>
    <lineage>
        <taxon>Eukaryota</taxon>
        <taxon>Discoba</taxon>
        <taxon>Heterolobosea</taxon>
        <taxon>Tetramitia</taxon>
        <taxon>Eutetramitia</taxon>
        <taxon>Acrasidae</taxon>
        <taxon>Acrasis</taxon>
    </lineage>
</organism>
<dbReference type="GO" id="GO:0004846">
    <property type="term" value="F:urate oxidase activity"/>
    <property type="evidence" value="ECO:0007669"/>
    <property type="project" value="UniProtKB-EC"/>
</dbReference>
<dbReference type="Gene3D" id="3.10.270.10">
    <property type="entry name" value="Urate Oxidase"/>
    <property type="match status" value="1"/>
</dbReference>
<dbReference type="PANTHER" id="PTHR42874:SF1">
    <property type="entry name" value="URICASE"/>
    <property type="match status" value="1"/>
</dbReference>
<evidence type="ECO:0000256" key="1">
    <source>
        <dbReference type="ARBA" id="ARBA00004275"/>
    </source>
</evidence>
<evidence type="ECO:0000256" key="4">
    <source>
        <dbReference type="ARBA" id="ARBA00022631"/>
    </source>
</evidence>
<keyword evidence="6 7" id="KW-0576">Peroxisome</keyword>
<evidence type="ECO:0000256" key="8">
    <source>
        <dbReference type="PIRSR" id="PIRSR000241-1"/>
    </source>
</evidence>
<evidence type="ECO:0000256" key="6">
    <source>
        <dbReference type="ARBA" id="ARBA00023140"/>
    </source>
</evidence>
<dbReference type="EC" id="1.7.3.3" evidence="7 10"/>
<dbReference type="GO" id="GO:0005777">
    <property type="term" value="C:peroxisome"/>
    <property type="evidence" value="ECO:0007669"/>
    <property type="project" value="UniProtKB-SubCell"/>
</dbReference>
<feature type="binding site" evidence="9">
    <location>
        <position position="58"/>
    </location>
    <ligand>
        <name>urate</name>
        <dbReference type="ChEBI" id="CHEBI:17775"/>
    </ligand>
</feature>
<name>A0AAW2ZH76_9EUKA</name>
<dbReference type="InterPro" id="IPR019842">
    <property type="entry name" value="Uricase_CS"/>
</dbReference>
<dbReference type="EMBL" id="JAOPGA020001522">
    <property type="protein sequence ID" value="KAL0489161.1"/>
    <property type="molecule type" value="Genomic_DNA"/>
</dbReference>
<keyword evidence="12" id="KW-1185">Reference proteome</keyword>
<evidence type="ECO:0000256" key="9">
    <source>
        <dbReference type="PIRSR" id="PIRSR000241-2"/>
    </source>
</evidence>
<keyword evidence="5 7" id="KW-0560">Oxidoreductase</keyword>
<dbReference type="InterPro" id="IPR002042">
    <property type="entry name" value="Uricase"/>
</dbReference>
<sequence length="315" mass="35751">MKTKVSYQKYGKGCVRVIKLLKDGDRQDVREIEVQALLEGDFDVSYYVGDNAPIVATDSIKNTVYVLSKSHDLKVIEDFALVLCRHFLKTYNHVSGVIVNIKEKPWTRLSIAGQEHNHAFQDVSPHIRKTEVRAKRDGSLSITSGLDKLTLLKTTQSGFTNFVRDKYTTLPETKDRMMKSTIKAEWEFSKQKLGDLEKASKLNYNHIFDSSLQSLIQVFAGDPVKGTYSPSVQQTLYDMATDVLNQQDSVELVRITMPNRHNIVFDMTRLGLENKNEIFFPSDEPFGLIEAEVVRGEPPKTKEGNGARINQFSKL</sequence>
<gene>
    <name evidence="11" type="ORF">AKO1_013849</name>
</gene>
<dbReference type="Pfam" id="PF01014">
    <property type="entry name" value="Uricase"/>
    <property type="match status" value="2"/>
</dbReference>
<comment type="function">
    <text evidence="7 10">Catalyzes the oxidation of uric acid to 5-hydroxyisourate, which is further processed to form (S)-allantoin.</text>
</comment>
<feature type="binding site" evidence="9">
    <location>
        <position position="57"/>
    </location>
    <ligand>
        <name>5-hydroxyisourate</name>
        <dbReference type="ChEBI" id="CHEBI:18072"/>
    </ligand>
</feature>
<feature type="active site" description="Charge relay system" evidence="8">
    <location>
        <position position="261"/>
    </location>
</feature>
<dbReference type="NCBIfam" id="TIGR03383">
    <property type="entry name" value="urate_oxi"/>
    <property type="match status" value="1"/>
</dbReference>
<dbReference type="Proteomes" id="UP001431209">
    <property type="component" value="Unassembled WGS sequence"/>
</dbReference>
<feature type="binding site" evidence="9">
    <location>
        <position position="259"/>
    </location>
    <ligand>
        <name>5-hydroxyisourate</name>
        <dbReference type="ChEBI" id="CHEBI:18072"/>
    </ligand>
</feature>
<evidence type="ECO:0000256" key="10">
    <source>
        <dbReference type="RuleBase" id="RU004455"/>
    </source>
</evidence>
<protein>
    <recommendedName>
        <fullName evidence="7 10">Uricase</fullName>
        <ecNumber evidence="7 10">1.7.3.3</ecNumber>
    </recommendedName>
    <alternativeName>
        <fullName evidence="7">Urate oxidase</fullName>
    </alternativeName>
</protein>
<dbReference type="PIRSF" id="PIRSF000241">
    <property type="entry name" value="Urate_oxidase"/>
    <property type="match status" value="1"/>
</dbReference>
<dbReference type="PANTHER" id="PTHR42874">
    <property type="entry name" value="URICASE"/>
    <property type="match status" value="1"/>
</dbReference>
<feature type="binding site" evidence="9">
    <location>
        <position position="176"/>
    </location>
    <ligand>
        <name>5-hydroxyisourate</name>
        <dbReference type="ChEBI" id="CHEBI:18072"/>
    </ligand>
</feature>
<feature type="binding site" evidence="9">
    <location>
        <position position="232"/>
    </location>
    <ligand>
        <name>5-hydroxyisourate</name>
        <dbReference type="ChEBI" id="CHEBI:18072"/>
    </ligand>
</feature>
<feature type="binding site" evidence="9">
    <location>
        <position position="232"/>
    </location>
    <ligand>
        <name>urate</name>
        <dbReference type="ChEBI" id="CHEBI:17775"/>
    </ligand>
</feature>
<comment type="caution">
    <text evidence="11">The sequence shown here is derived from an EMBL/GenBank/DDBJ whole genome shotgun (WGS) entry which is preliminary data.</text>
</comment>
<proteinExistence type="inferred from homology"/>
<dbReference type="SUPFAM" id="SSF55620">
    <property type="entry name" value="Tetrahydrobiopterin biosynthesis enzymes-like"/>
    <property type="match status" value="2"/>
</dbReference>
<feature type="binding site" evidence="9">
    <location>
        <position position="159"/>
    </location>
    <ligand>
        <name>5-hydroxyisourate</name>
        <dbReference type="ChEBI" id="CHEBI:18072"/>
    </ligand>
</feature>
<feature type="binding site" evidence="9">
    <location>
        <position position="159"/>
    </location>
    <ligand>
        <name>urate</name>
        <dbReference type="ChEBI" id="CHEBI:17775"/>
    </ligand>
</feature>
<feature type="binding site" evidence="9">
    <location>
        <position position="176"/>
    </location>
    <ligand>
        <name>urate</name>
        <dbReference type="ChEBI" id="CHEBI:17775"/>
    </ligand>
</feature>
<evidence type="ECO:0000256" key="2">
    <source>
        <dbReference type="ARBA" id="ARBA00004831"/>
    </source>
</evidence>
<dbReference type="PRINTS" id="PR00093">
    <property type="entry name" value="URICASE"/>
</dbReference>
<feature type="binding site" evidence="9">
    <location>
        <position position="57"/>
    </location>
    <ligand>
        <name>urate</name>
        <dbReference type="ChEBI" id="CHEBI:17775"/>
    </ligand>
</feature>
<evidence type="ECO:0000256" key="7">
    <source>
        <dbReference type="PIRNR" id="PIRNR000241"/>
    </source>
</evidence>
<evidence type="ECO:0000256" key="3">
    <source>
        <dbReference type="ARBA" id="ARBA00009760"/>
    </source>
</evidence>
<dbReference type="GO" id="GO:0019628">
    <property type="term" value="P:urate catabolic process"/>
    <property type="evidence" value="ECO:0007669"/>
    <property type="project" value="TreeGrafter"/>
</dbReference>
<keyword evidence="4 7" id="KW-0659">Purine metabolism</keyword>
<evidence type="ECO:0000313" key="12">
    <source>
        <dbReference type="Proteomes" id="UP001431209"/>
    </source>
</evidence>
<feature type="binding site" evidence="9">
    <location>
        <position position="259"/>
    </location>
    <ligand>
        <name>O2</name>
        <dbReference type="ChEBI" id="CHEBI:15379"/>
    </ligand>
</feature>
<feature type="binding site" evidence="9">
    <location>
        <position position="233"/>
    </location>
    <ligand>
        <name>urate</name>
        <dbReference type="ChEBI" id="CHEBI:17775"/>
    </ligand>
</feature>